<dbReference type="InterPro" id="IPR041413">
    <property type="entry name" value="MLTR_LBD"/>
</dbReference>
<dbReference type="Proteomes" id="UP000298313">
    <property type="component" value="Unassembled WGS sequence"/>
</dbReference>
<dbReference type="InterPro" id="IPR010982">
    <property type="entry name" value="Lambda_DNA-bd_dom_sf"/>
</dbReference>
<keyword evidence="4" id="KW-1185">Reference proteome</keyword>
<dbReference type="SUPFAM" id="SSF47413">
    <property type="entry name" value="lambda repressor-like DNA-binding domains"/>
    <property type="match status" value="1"/>
</dbReference>
<dbReference type="Pfam" id="PF17765">
    <property type="entry name" value="MLTR_LBD"/>
    <property type="match status" value="1"/>
</dbReference>
<dbReference type="InterPro" id="IPR001387">
    <property type="entry name" value="Cro/C1-type_HTH"/>
</dbReference>
<evidence type="ECO:0000313" key="4">
    <source>
        <dbReference type="Proteomes" id="UP000298313"/>
    </source>
</evidence>
<dbReference type="Gene3D" id="1.10.260.40">
    <property type="entry name" value="lambda repressor-like DNA-binding domains"/>
    <property type="match status" value="1"/>
</dbReference>
<feature type="domain" description="HTH cro/C1-type" evidence="2">
    <location>
        <begin position="33"/>
        <end position="80"/>
    </location>
</feature>
<dbReference type="PANTHER" id="PTHR35010:SF2">
    <property type="entry name" value="BLL4672 PROTEIN"/>
    <property type="match status" value="1"/>
</dbReference>
<organism evidence="3 4">
    <name type="scientific">Cryobacterium fucosi</name>
    <dbReference type="NCBI Taxonomy" id="1259157"/>
    <lineage>
        <taxon>Bacteria</taxon>
        <taxon>Bacillati</taxon>
        <taxon>Actinomycetota</taxon>
        <taxon>Actinomycetes</taxon>
        <taxon>Micrococcales</taxon>
        <taxon>Microbacteriaceae</taxon>
        <taxon>Cryobacterium</taxon>
    </lineage>
</organism>
<dbReference type="SMART" id="SM00530">
    <property type="entry name" value="HTH_XRE"/>
    <property type="match status" value="1"/>
</dbReference>
<dbReference type="Gene3D" id="3.30.450.180">
    <property type="match status" value="1"/>
</dbReference>
<evidence type="ECO:0000256" key="1">
    <source>
        <dbReference type="SAM" id="MobiDB-lite"/>
    </source>
</evidence>
<feature type="region of interest" description="Disordered" evidence="1">
    <location>
        <begin position="286"/>
        <end position="305"/>
    </location>
</feature>
<dbReference type="OrthoDB" id="3518652at2"/>
<proteinExistence type="predicted"/>
<dbReference type="RefSeq" id="WP_134522054.1">
    <property type="nucleotide sequence ID" value="NZ_SOHH01000015.1"/>
</dbReference>
<protein>
    <submittedName>
        <fullName evidence="3">XRE family transcriptional regulator</fullName>
    </submittedName>
</protein>
<evidence type="ECO:0000313" key="3">
    <source>
        <dbReference type="EMBL" id="TFD82761.1"/>
    </source>
</evidence>
<dbReference type="CDD" id="cd00093">
    <property type="entry name" value="HTH_XRE"/>
    <property type="match status" value="1"/>
</dbReference>
<reference evidence="3 4" key="1">
    <citation type="submission" date="2019-03" db="EMBL/GenBank/DDBJ databases">
        <title>Genomics of glacier-inhabiting Cryobacterium strains.</title>
        <authorList>
            <person name="Liu Q."/>
            <person name="Xin Y.-H."/>
        </authorList>
    </citation>
    <scope>NUCLEOTIDE SEQUENCE [LARGE SCALE GENOMIC DNA]</scope>
    <source>
        <strain evidence="3 4">Hh4</strain>
    </source>
</reference>
<dbReference type="Pfam" id="PF13560">
    <property type="entry name" value="HTH_31"/>
    <property type="match status" value="1"/>
</dbReference>
<comment type="caution">
    <text evidence="3">The sequence shown here is derived from an EMBL/GenBank/DDBJ whole genome shotgun (WGS) entry which is preliminary data.</text>
</comment>
<name>A0A4R9BFC9_9MICO</name>
<dbReference type="PANTHER" id="PTHR35010">
    <property type="entry name" value="BLL4672 PROTEIN-RELATED"/>
    <property type="match status" value="1"/>
</dbReference>
<evidence type="ECO:0000259" key="2">
    <source>
        <dbReference type="PROSITE" id="PS50943"/>
    </source>
</evidence>
<dbReference type="PROSITE" id="PS50943">
    <property type="entry name" value="HTH_CROC1"/>
    <property type="match status" value="1"/>
</dbReference>
<gene>
    <name evidence="3" type="ORF">E3T48_01160</name>
</gene>
<sequence length="305" mass="32857">MTSELASVLRAWRNRVSPEAVGMPAGAGRRTPGLRREELAALAGLSVDYVVRLEQGRASAPSAQVLGSLARSLRLTNDERDHLYRVGGAIVPTDRNLPRHITPGIQRIVDRLADTPSSVYSAAWDILLWNPLWAALLGDPSTLASRNRNLVWHFFTEGEAPVVRDAASRLGFARDIVADLRIAFGRYPDDSNLARLVDDLRSSNDEFAALWSTLSVSRHLAERKTIASALVGEITLDCDVLTVPGSDLRLVVYSAEAGTVDAGKLDVLRVAGLQAFATTIAVGPHPSTEPTLLTAPSHADSNGML</sequence>
<dbReference type="EMBL" id="SOHH01000015">
    <property type="protein sequence ID" value="TFD82761.1"/>
    <property type="molecule type" value="Genomic_DNA"/>
</dbReference>
<dbReference type="AlphaFoldDB" id="A0A4R9BFC9"/>
<accession>A0A4R9BFC9</accession>
<dbReference type="GO" id="GO:0003677">
    <property type="term" value="F:DNA binding"/>
    <property type="evidence" value="ECO:0007669"/>
    <property type="project" value="InterPro"/>
</dbReference>